<name>A0A2A4T383_9DELT</name>
<dbReference type="AlphaFoldDB" id="A0A2A4T383"/>
<organism evidence="2 3">
    <name type="scientific">SAR324 cluster bacterium</name>
    <dbReference type="NCBI Taxonomy" id="2024889"/>
    <lineage>
        <taxon>Bacteria</taxon>
        <taxon>Deltaproteobacteria</taxon>
        <taxon>SAR324 cluster</taxon>
    </lineage>
</organism>
<keyword evidence="1" id="KW-1133">Transmembrane helix</keyword>
<protein>
    <submittedName>
        <fullName evidence="2">Uncharacterized protein</fullName>
    </submittedName>
</protein>
<evidence type="ECO:0000313" key="3">
    <source>
        <dbReference type="Proteomes" id="UP000218113"/>
    </source>
</evidence>
<keyword evidence="1" id="KW-0812">Transmembrane</keyword>
<gene>
    <name evidence="2" type="ORF">COB67_07405</name>
</gene>
<feature type="transmembrane region" description="Helical" evidence="1">
    <location>
        <begin position="12"/>
        <end position="29"/>
    </location>
</feature>
<dbReference type="EMBL" id="NVSR01000044">
    <property type="protein sequence ID" value="PCI27952.1"/>
    <property type="molecule type" value="Genomic_DNA"/>
</dbReference>
<sequence length="286" mass="33844">MNLFTFNFKNVISIFLLLLGIYSLLLMIIQPKVIMFQNIQQKNYSFAQEFIYGNKAPNIIVGSSMAARMKNEFLSEDFVNLSFAGGSVLTGLQTIKKSGFIPKTIYIEENIIFRDKDQKLIDAVFYPLWWKVKKYIFVLQEKYQPLNIIISKLKGSYGKSHEEYMKEIRNEHIYKMNLMIHKKNLIMPFILDQSKLDNLKSLINYFEENGTLVFFFEMPIAKELENSAQLKRQRDIIKNNFENEWLEIPKLNKYMTEDGIHLMYKSAYTFSFTFQERAESLLEEIK</sequence>
<accession>A0A2A4T383</accession>
<reference evidence="3" key="1">
    <citation type="submission" date="2017-08" db="EMBL/GenBank/DDBJ databases">
        <title>A dynamic microbial community with high functional redundancy inhabits the cold, oxic subseafloor aquifer.</title>
        <authorList>
            <person name="Tully B.J."/>
            <person name="Wheat C.G."/>
            <person name="Glazer B.T."/>
            <person name="Huber J.A."/>
        </authorList>
    </citation>
    <scope>NUCLEOTIDE SEQUENCE [LARGE SCALE GENOMIC DNA]</scope>
</reference>
<comment type="caution">
    <text evidence="2">The sequence shown here is derived from an EMBL/GenBank/DDBJ whole genome shotgun (WGS) entry which is preliminary data.</text>
</comment>
<evidence type="ECO:0000256" key="1">
    <source>
        <dbReference type="SAM" id="Phobius"/>
    </source>
</evidence>
<proteinExistence type="predicted"/>
<evidence type="ECO:0000313" key="2">
    <source>
        <dbReference type="EMBL" id="PCI27952.1"/>
    </source>
</evidence>
<keyword evidence="1" id="KW-0472">Membrane</keyword>
<dbReference type="Proteomes" id="UP000218113">
    <property type="component" value="Unassembled WGS sequence"/>
</dbReference>